<protein>
    <submittedName>
        <fullName evidence="2">Uncharacterized protein</fullName>
    </submittedName>
</protein>
<keyword evidence="3" id="KW-1185">Reference proteome</keyword>
<comment type="caution">
    <text evidence="2">The sequence shown here is derived from an EMBL/GenBank/DDBJ whole genome shotgun (WGS) entry which is preliminary data.</text>
</comment>
<feature type="transmembrane region" description="Helical" evidence="1">
    <location>
        <begin position="20"/>
        <end position="41"/>
    </location>
</feature>
<evidence type="ECO:0000313" key="2">
    <source>
        <dbReference type="EMBL" id="NVD39016.1"/>
    </source>
</evidence>
<dbReference type="EMBL" id="JABWDU010000002">
    <property type="protein sequence ID" value="NVD39016.1"/>
    <property type="molecule type" value="Genomic_DNA"/>
</dbReference>
<organism evidence="2 3">
    <name type="scientific">Ensifer oleiphilus</name>
    <dbReference type="NCBI Taxonomy" id="2742698"/>
    <lineage>
        <taxon>Bacteria</taxon>
        <taxon>Pseudomonadati</taxon>
        <taxon>Pseudomonadota</taxon>
        <taxon>Alphaproteobacteria</taxon>
        <taxon>Hyphomicrobiales</taxon>
        <taxon>Rhizobiaceae</taxon>
        <taxon>Sinorhizobium/Ensifer group</taxon>
        <taxon>Ensifer</taxon>
    </lineage>
</organism>
<dbReference type="AlphaFoldDB" id="A0A7Y6UM49"/>
<keyword evidence="1" id="KW-0472">Membrane</keyword>
<keyword evidence="1" id="KW-1133">Transmembrane helix</keyword>
<name>A0A7Y6UM49_9HYPH</name>
<feature type="transmembrane region" description="Helical" evidence="1">
    <location>
        <begin position="91"/>
        <end position="114"/>
    </location>
</feature>
<evidence type="ECO:0000256" key="1">
    <source>
        <dbReference type="SAM" id="Phobius"/>
    </source>
</evidence>
<evidence type="ECO:0000313" key="3">
    <source>
        <dbReference type="Proteomes" id="UP000520198"/>
    </source>
</evidence>
<feature type="transmembrane region" description="Helical" evidence="1">
    <location>
        <begin position="53"/>
        <end position="71"/>
    </location>
</feature>
<dbReference type="Proteomes" id="UP000520198">
    <property type="component" value="Unassembled WGS sequence"/>
</dbReference>
<reference evidence="2 3" key="1">
    <citation type="submission" date="2020-06" db="EMBL/GenBank/DDBJ databases">
        <authorList>
            <person name="Grouzdev D.S."/>
        </authorList>
    </citation>
    <scope>NUCLEOTIDE SEQUENCE [LARGE SCALE GENOMIC DNA]</scope>
    <source>
        <strain evidence="2 3">HO-A22</strain>
    </source>
</reference>
<accession>A0A7Y6UM49</accession>
<proteinExistence type="predicted"/>
<gene>
    <name evidence="2" type="ORF">HT585_09140</name>
</gene>
<keyword evidence="1" id="KW-0812">Transmembrane</keyword>
<sequence length="189" mass="20201">MGESKEDLVEQPLGTLAKVLLLAWSLLGMLPLSAMVVGYHFLPSSEWMSTTSLPGLGAGLVSAGLVLWLFLKGARMVPISDMNMAVGAVFAPIFGYLVGKNIVVIAGPMIFALVAGRQVELTFTVARADSDGISRCTSPLELEGLPLVFDTLCGVSEDFRRELEPGQRIVVIGRGTSLGVYAEGLRRIY</sequence>